<feature type="domain" description="Protein kinase" evidence="5">
    <location>
        <begin position="761"/>
        <end position="1029"/>
    </location>
</feature>
<keyword evidence="1" id="KW-0175">Coiled coil</keyword>
<dbReference type="SUPFAM" id="SSF50729">
    <property type="entry name" value="PH domain-like"/>
    <property type="match status" value="1"/>
</dbReference>
<dbReference type="CDD" id="cd00160">
    <property type="entry name" value="RhoGEF"/>
    <property type="match status" value="1"/>
</dbReference>
<dbReference type="InterPro" id="IPR000719">
    <property type="entry name" value="Prot_kinase_dom"/>
</dbReference>
<dbReference type="Pfam" id="PF00621">
    <property type="entry name" value="RhoGEF"/>
    <property type="match status" value="1"/>
</dbReference>
<dbReference type="OrthoDB" id="31056at2759"/>
<dbReference type="OMA" id="TPCYMAA"/>
<dbReference type="InterPro" id="IPR001849">
    <property type="entry name" value="PH_domain"/>
</dbReference>
<dbReference type="Proteomes" id="UP000001064">
    <property type="component" value="Unassembled WGS sequence"/>
</dbReference>
<dbReference type="GO" id="GO:0005737">
    <property type="term" value="C:cytoplasm"/>
    <property type="evidence" value="ECO:0000318"/>
    <property type="project" value="GO_Central"/>
</dbReference>
<dbReference type="SMART" id="SM00233">
    <property type="entry name" value="PH"/>
    <property type="match status" value="1"/>
</dbReference>
<feature type="compositionally biased region" description="Basic and acidic residues" evidence="2">
    <location>
        <begin position="695"/>
        <end position="709"/>
    </location>
</feature>
<evidence type="ECO:0000259" key="4">
    <source>
        <dbReference type="PROSITE" id="PS50010"/>
    </source>
</evidence>
<dbReference type="PANTHER" id="PTHR12673">
    <property type="entry name" value="FACIOGENITAL DYSPLASIA PROTEIN"/>
    <property type="match status" value="1"/>
</dbReference>
<dbReference type="GO" id="GO:0004672">
    <property type="term" value="F:protein kinase activity"/>
    <property type="evidence" value="ECO:0007669"/>
    <property type="project" value="InterPro"/>
</dbReference>
<dbReference type="KEGG" id="dpp:DICPUDRAFT_52129"/>
<dbReference type="SUPFAM" id="SSF48065">
    <property type="entry name" value="DBL homology domain (DH-domain)"/>
    <property type="match status" value="1"/>
</dbReference>
<dbReference type="PROSITE" id="PS50011">
    <property type="entry name" value="PROTEIN_KINASE_DOM"/>
    <property type="match status" value="1"/>
</dbReference>
<dbReference type="PROSITE" id="PS50003">
    <property type="entry name" value="PH_DOMAIN"/>
    <property type="match status" value="1"/>
</dbReference>
<dbReference type="InterPro" id="IPR011993">
    <property type="entry name" value="PH-like_dom_sf"/>
</dbReference>
<dbReference type="Pfam" id="PF00169">
    <property type="entry name" value="PH"/>
    <property type="match status" value="1"/>
</dbReference>
<dbReference type="InParanoid" id="F0Z756"/>
<reference evidence="7" key="1">
    <citation type="journal article" date="2011" name="Genome Biol.">
        <title>Comparative genomics of the social amoebae Dictyostelium discoideum and Dictyostelium purpureum.</title>
        <authorList>
            <consortium name="US DOE Joint Genome Institute (JGI-PGF)"/>
            <person name="Sucgang R."/>
            <person name="Kuo A."/>
            <person name="Tian X."/>
            <person name="Salerno W."/>
            <person name="Parikh A."/>
            <person name="Feasley C.L."/>
            <person name="Dalin E."/>
            <person name="Tu H."/>
            <person name="Huang E."/>
            <person name="Barry K."/>
            <person name="Lindquist E."/>
            <person name="Shapiro H."/>
            <person name="Bruce D."/>
            <person name="Schmutz J."/>
            <person name="Salamov A."/>
            <person name="Fey P."/>
            <person name="Gaudet P."/>
            <person name="Anjard C."/>
            <person name="Babu M.M."/>
            <person name="Basu S."/>
            <person name="Bushmanova Y."/>
            <person name="van der Wel H."/>
            <person name="Katoh-Kurasawa M."/>
            <person name="Dinh C."/>
            <person name="Coutinho P.M."/>
            <person name="Saito T."/>
            <person name="Elias M."/>
            <person name="Schaap P."/>
            <person name="Kay R.R."/>
            <person name="Henrissat B."/>
            <person name="Eichinger L."/>
            <person name="Rivero F."/>
            <person name="Putnam N.H."/>
            <person name="West C.M."/>
            <person name="Loomis W.F."/>
            <person name="Chisholm R.L."/>
            <person name="Shaulsky G."/>
            <person name="Strassmann J.E."/>
            <person name="Queller D.C."/>
            <person name="Kuspa A."/>
            <person name="Grigoriev I.V."/>
        </authorList>
    </citation>
    <scope>NUCLEOTIDE SEQUENCE [LARGE SCALE GENOMIC DNA]</scope>
    <source>
        <strain evidence="7">QSDP1</strain>
    </source>
</reference>
<dbReference type="InterPro" id="IPR011009">
    <property type="entry name" value="Kinase-like_dom_sf"/>
</dbReference>
<dbReference type="SMART" id="SM00220">
    <property type="entry name" value="S_TKc"/>
    <property type="match status" value="1"/>
</dbReference>
<dbReference type="VEuPathDB" id="AmoebaDB:DICPUDRAFT_52129"/>
<feature type="domain" description="PH" evidence="3">
    <location>
        <begin position="585"/>
        <end position="735"/>
    </location>
</feature>
<dbReference type="SMART" id="SM00325">
    <property type="entry name" value="RhoGEF"/>
    <property type="match status" value="1"/>
</dbReference>
<dbReference type="Gene3D" id="1.10.510.10">
    <property type="entry name" value="Transferase(Phosphotransferase) domain 1"/>
    <property type="match status" value="1"/>
</dbReference>
<feature type="compositionally biased region" description="Low complexity" evidence="2">
    <location>
        <begin position="57"/>
        <end position="88"/>
    </location>
</feature>
<feature type="region of interest" description="Disordered" evidence="2">
    <location>
        <begin position="227"/>
        <end position="291"/>
    </location>
</feature>
<sequence length="1037" mass="116788">MESSNQPRDLKSLLSFFEEVKDKQSHHDFSIHNGKKNTVPQVPPRAHSLSNVRTDGNNSINSNNPANLTTSFQGNQLYQQQQQHNNNNTKSIHEHSPISSASTTPSDLLSPNQMGVGRPPSSSIDFLRASGNSESMNKPLRPLSASTSPTQISQSAVQFQNEELIRDIRNERASHQQTKYLLKSLQAENQKLSSEISIWRAKYYKLLTKNQKVKVILDHFQTVMNESDSIPVDQPNGTLSNSNSLRKMNVNNISSPNGNQLNTSGESVSNSQSPSHSIHHQRNHSNSSVGSTHGYIIDKYSTISYPSDTTRTRKPTVSTSTFFSHPSVFPASTIRGSSSTFSLNNENTEVEDLSEEEYYSMLEKRREVSHQILNTERDYAHFLNIIVEDFLTPLKVECYQSNNPFITGVQVKQLFGDIEVILGSSKLLIEDLEKVLLDGSTNSIGLGDVFLKICDYFKLYSPYVKNYYSSISIFNKLKEESHKFQTFIQEREYILNEYNFTDLGSLLILPLTRIGQYTSMINLLFNLTPQTHPDFESFKNAVRKMKSIVDYVKEKIKDFESQNKVRTIQNQMVGKFDNLNLPHRRYIREGLLTEISKNSNLTQYHCFLFNDIFVLSTPIKKSNQYQFKKKISFLDAEVSMISDPEDRPVFQISIPTAESEGSPNMLSLNGLSSALVSSIGGGNGNSSISISSGVDKTKSGKEDDSKNEEKEVYTFIADSNRDREEWIAAIQHHITATKKNFDNRKPEDIEKGGIDFNTSEIKLCEQIGSGGSGCTVHRCTVDGFTCAVKVLKLKNTSEYLVEQFVSEIKIMVKLSNQNIAKYLGHRLTQGQLWLFMEFYPHSLKDIISKRQAPFPATEVIWMALEIAKGLEFLHTQKPPIIHRDLKPGNIMCSLDENGKVCNIRVCDFDTSKEMGSGVMLKTCIGTPCYMAAEVLNVSEENGNGYSLKADIWSFAMLCFEIIALLPPYHQFQHLQSIEMIINGTCPPLPSHLISPQLQPLIELLVTCIDLVPSKRPTATQLVSKLTKMLKVSGKLQE</sequence>
<feature type="domain" description="DH" evidence="4">
    <location>
        <begin position="364"/>
        <end position="555"/>
    </location>
</feature>
<feature type="region of interest" description="Disordered" evidence="2">
    <location>
        <begin position="687"/>
        <end position="709"/>
    </location>
</feature>
<dbReference type="PANTHER" id="PTHR12673:SF251">
    <property type="entry name" value="DH DOMAIN-CONTAINING PROTEIN-RELATED"/>
    <property type="match status" value="1"/>
</dbReference>
<feature type="coiled-coil region" evidence="1">
    <location>
        <begin position="175"/>
        <end position="202"/>
    </location>
</feature>
<organism evidence="6 7">
    <name type="scientific">Dictyostelium purpureum</name>
    <name type="common">Slime mold</name>
    <dbReference type="NCBI Taxonomy" id="5786"/>
    <lineage>
        <taxon>Eukaryota</taxon>
        <taxon>Amoebozoa</taxon>
        <taxon>Evosea</taxon>
        <taxon>Eumycetozoa</taxon>
        <taxon>Dictyostelia</taxon>
        <taxon>Dictyosteliales</taxon>
        <taxon>Dictyosteliaceae</taxon>
        <taxon>Dictyostelium</taxon>
    </lineage>
</organism>
<dbReference type="EMBL" id="GL870945">
    <property type="protein sequence ID" value="EGC40181.1"/>
    <property type="molecule type" value="Genomic_DNA"/>
</dbReference>
<name>F0Z756_DICPU</name>
<evidence type="ECO:0008006" key="8">
    <source>
        <dbReference type="Google" id="ProtNLM"/>
    </source>
</evidence>
<evidence type="ECO:0000256" key="2">
    <source>
        <dbReference type="SAM" id="MobiDB-lite"/>
    </source>
</evidence>
<dbReference type="AlphaFoldDB" id="F0Z756"/>
<dbReference type="InterPro" id="IPR008271">
    <property type="entry name" value="Ser/Thr_kinase_AS"/>
</dbReference>
<dbReference type="SUPFAM" id="SSF56112">
    <property type="entry name" value="Protein kinase-like (PK-like)"/>
    <property type="match status" value="1"/>
</dbReference>
<feature type="region of interest" description="Disordered" evidence="2">
    <location>
        <begin position="22"/>
        <end position="151"/>
    </location>
</feature>
<proteinExistence type="predicted"/>
<dbReference type="Gene3D" id="3.30.200.20">
    <property type="entry name" value="Phosphorylase Kinase, domain 1"/>
    <property type="match status" value="1"/>
</dbReference>
<evidence type="ECO:0000313" key="6">
    <source>
        <dbReference type="EMBL" id="EGC40181.1"/>
    </source>
</evidence>
<dbReference type="Gene3D" id="2.30.29.30">
    <property type="entry name" value="Pleckstrin-homology domain (PH domain)/Phosphotyrosine-binding domain (PTB)"/>
    <property type="match status" value="1"/>
</dbReference>
<dbReference type="eggNOG" id="KOG0192">
    <property type="taxonomic scope" value="Eukaryota"/>
</dbReference>
<dbReference type="InterPro" id="IPR035899">
    <property type="entry name" value="DBL_dom_sf"/>
</dbReference>
<dbReference type="Gene3D" id="1.20.900.10">
    <property type="entry name" value="Dbl homology (DH) domain"/>
    <property type="match status" value="1"/>
</dbReference>
<dbReference type="RefSeq" id="XP_003283250.1">
    <property type="nucleotide sequence ID" value="XM_003283202.1"/>
</dbReference>
<dbReference type="InterPro" id="IPR000219">
    <property type="entry name" value="DH_dom"/>
</dbReference>
<gene>
    <name evidence="6" type="ORF">DICPUDRAFT_52129</name>
</gene>
<evidence type="ECO:0000259" key="5">
    <source>
        <dbReference type="PROSITE" id="PS50011"/>
    </source>
</evidence>
<dbReference type="GO" id="GO:0005524">
    <property type="term" value="F:ATP binding"/>
    <property type="evidence" value="ECO:0007669"/>
    <property type="project" value="InterPro"/>
</dbReference>
<dbReference type="STRING" id="5786.F0Z756"/>
<protein>
    <recommendedName>
        <fullName evidence="8">Protein kinase domain-containing protein</fullName>
    </recommendedName>
</protein>
<feature type="compositionally biased region" description="Polar residues" evidence="2">
    <location>
        <begin position="97"/>
        <end position="113"/>
    </location>
</feature>
<feature type="compositionally biased region" description="Polar residues" evidence="2">
    <location>
        <begin position="120"/>
        <end position="136"/>
    </location>
</feature>
<evidence type="ECO:0000313" key="7">
    <source>
        <dbReference type="Proteomes" id="UP000001064"/>
    </source>
</evidence>
<evidence type="ECO:0000259" key="3">
    <source>
        <dbReference type="PROSITE" id="PS50003"/>
    </source>
</evidence>
<dbReference type="eggNOG" id="KOG4424">
    <property type="taxonomic scope" value="Eukaryota"/>
</dbReference>
<dbReference type="PROSITE" id="PS50010">
    <property type="entry name" value="DH_2"/>
    <property type="match status" value="1"/>
</dbReference>
<dbReference type="GeneID" id="10509157"/>
<feature type="compositionally biased region" description="Polar residues" evidence="2">
    <location>
        <begin position="235"/>
        <end position="276"/>
    </location>
</feature>
<keyword evidence="7" id="KW-1185">Reference proteome</keyword>
<dbReference type="InterPro" id="IPR051092">
    <property type="entry name" value="FYVE_RhoGEF_PH"/>
</dbReference>
<evidence type="ECO:0000256" key="1">
    <source>
        <dbReference type="SAM" id="Coils"/>
    </source>
</evidence>
<dbReference type="FunCoup" id="F0Z756">
    <property type="interactions" value="613"/>
</dbReference>
<accession>F0Z756</accession>
<dbReference type="Pfam" id="PF00069">
    <property type="entry name" value="Pkinase"/>
    <property type="match status" value="1"/>
</dbReference>
<dbReference type="GO" id="GO:0005085">
    <property type="term" value="F:guanyl-nucleotide exchange factor activity"/>
    <property type="evidence" value="ECO:0000318"/>
    <property type="project" value="GO_Central"/>
</dbReference>
<dbReference type="PROSITE" id="PS00108">
    <property type="entry name" value="PROTEIN_KINASE_ST"/>
    <property type="match status" value="1"/>
</dbReference>